<evidence type="ECO:0000313" key="1">
    <source>
        <dbReference type="EMBL" id="AIE99843.1"/>
    </source>
</evidence>
<reference evidence="1" key="1">
    <citation type="journal article" date="2014" name="Genome Biol. Evol.">
        <title>Pangenome evidence for extensive interdomain horizontal transfer affecting lineage core and shell genes in uncultured planktonic thaumarchaeota and euryarchaeota.</title>
        <authorList>
            <person name="Deschamps P."/>
            <person name="Zivanovic Y."/>
            <person name="Moreira D."/>
            <person name="Rodriguez-Valera F."/>
            <person name="Lopez-Garcia P."/>
        </authorList>
    </citation>
    <scope>NUCLEOTIDE SEQUENCE</scope>
</reference>
<dbReference type="EMBL" id="KF900574">
    <property type="protein sequence ID" value="AIE99843.1"/>
    <property type="molecule type" value="Genomic_DNA"/>
</dbReference>
<protein>
    <submittedName>
        <fullName evidence="1">Uncharacterized protein</fullName>
    </submittedName>
</protein>
<organism evidence="1">
    <name type="scientific">uncultured marine thaumarchaeote KM3_11_F08</name>
    <dbReference type="NCBI Taxonomy" id="1455992"/>
    <lineage>
        <taxon>Archaea</taxon>
        <taxon>Nitrososphaerota</taxon>
        <taxon>environmental samples</taxon>
    </lineage>
</organism>
<name>A0A075G8C6_9ARCH</name>
<accession>A0A075G8C6</accession>
<sequence length="174" mass="20084">MLSGKYTADFIRDASHTIHVDKNVRELIIDDKVYPVSQKKSVLSKLEPTRKNKIKVEFQERLIIENEDDIAFDHHGKEIDLSYKSTEKIVEKHPRRIQSAGDNIKKPEITIDATVNKLISKLKKPTDKGIKSLDEKIELCDILEVYVPVYEARLIGPKKKIKILRIDAVRKKTL</sequence>
<proteinExistence type="predicted"/>
<dbReference type="AlphaFoldDB" id="A0A075G8C6"/>